<dbReference type="EMBL" id="CAJEWN010000016">
    <property type="protein sequence ID" value="CAD2135107.1"/>
    <property type="molecule type" value="Genomic_DNA"/>
</dbReference>
<keyword evidence="2" id="KW-1133">Transmembrane helix</keyword>
<feature type="domain" description="DAGKc" evidence="3">
    <location>
        <begin position="154"/>
        <end position="308"/>
    </location>
</feature>
<dbReference type="InterPro" id="IPR001206">
    <property type="entry name" value="Diacylglycerol_kinase_cat_dom"/>
</dbReference>
<evidence type="ECO:0000313" key="5">
    <source>
        <dbReference type="Proteomes" id="UP000580250"/>
    </source>
</evidence>
<dbReference type="SMART" id="SM00046">
    <property type="entry name" value="DAGKc"/>
    <property type="match status" value="1"/>
</dbReference>
<dbReference type="InterPro" id="IPR017438">
    <property type="entry name" value="ATP-NAD_kinase_N"/>
</dbReference>
<protein>
    <recommendedName>
        <fullName evidence="3">DAGKc domain-containing protein</fullName>
    </recommendedName>
</protein>
<accession>A0A6V7TW67</accession>
<dbReference type="Pfam" id="PF00781">
    <property type="entry name" value="DAGK_cat"/>
    <property type="match status" value="1"/>
</dbReference>
<dbReference type="Gene3D" id="3.40.50.10330">
    <property type="entry name" value="Probable inorganic polyphosphate/atp-NAD kinase, domain 1"/>
    <property type="match status" value="1"/>
</dbReference>
<dbReference type="Pfam" id="PF19280">
    <property type="entry name" value="CERK_C"/>
    <property type="match status" value="1"/>
</dbReference>
<keyword evidence="2" id="KW-0472">Membrane</keyword>
<evidence type="ECO:0000256" key="2">
    <source>
        <dbReference type="SAM" id="Phobius"/>
    </source>
</evidence>
<gene>
    <name evidence="4" type="ORF">MENT_LOCUS4603</name>
</gene>
<dbReference type="AlphaFoldDB" id="A0A6V7TW67"/>
<comment type="caution">
    <text evidence="4">The sequence shown here is derived from an EMBL/GenBank/DDBJ whole genome shotgun (WGS) entry which is preliminary data.</text>
</comment>
<feature type="region of interest" description="Disordered" evidence="1">
    <location>
        <begin position="1"/>
        <end position="21"/>
    </location>
</feature>
<keyword evidence="2" id="KW-0812">Transmembrane</keyword>
<dbReference type="InterPro" id="IPR045363">
    <property type="entry name" value="CERK_C"/>
</dbReference>
<organism evidence="4 5">
    <name type="scientific">Meloidogyne enterolobii</name>
    <name type="common">Root-knot nematode worm</name>
    <name type="synonym">Meloidogyne mayaguensis</name>
    <dbReference type="NCBI Taxonomy" id="390850"/>
    <lineage>
        <taxon>Eukaryota</taxon>
        <taxon>Metazoa</taxon>
        <taxon>Ecdysozoa</taxon>
        <taxon>Nematoda</taxon>
        <taxon>Chromadorea</taxon>
        <taxon>Rhabditida</taxon>
        <taxon>Tylenchina</taxon>
        <taxon>Tylenchomorpha</taxon>
        <taxon>Tylenchoidea</taxon>
        <taxon>Meloidogynidae</taxon>
        <taxon>Meloidogyninae</taxon>
        <taxon>Meloidogyne</taxon>
    </lineage>
</organism>
<dbReference type="GO" id="GO:0001729">
    <property type="term" value="F:ceramide kinase activity"/>
    <property type="evidence" value="ECO:0007669"/>
    <property type="project" value="TreeGrafter"/>
</dbReference>
<dbReference type="SUPFAM" id="SSF111331">
    <property type="entry name" value="NAD kinase/diacylglycerol kinase-like"/>
    <property type="match status" value="1"/>
</dbReference>
<dbReference type="Proteomes" id="UP000580250">
    <property type="component" value="Unassembled WGS sequence"/>
</dbReference>
<dbReference type="GO" id="GO:0016020">
    <property type="term" value="C:membrane"/>
    <property type="evidence" value="ECO:0007669"/>
    <property type="project" value="GOC"/>
</dbReference>
<dbReference type="GO" id="GO:0006672">
    <property type="term" value="P:ceramide metabolic process"/>
    <property type="evidence" value="ECO:0007669"/>
    <property type="project" value="TreeGrafter"/>
</dbReference>
<dbReference type="InterPro" id="IPR016064">
    <property type="entry name" value="NAD/diacylglycerol_kinase_sf"/>
</dbReference>
<evidence type="ECO:0000313" key="4">
    <source>
        <dbReference type="EMBL" id="CAD2135107.1"/>
    </source>
</evidence>
<dbReference type="PROSITE" id="PS50146">
    <property type="entry name" value="DAGK"/>
    <property type="match status" value="1"/>
</dbReference>
<dbReference type="Gene3D" id="2.60.200.40">
    <property type="match status" value="1"/>
</dbReference>
<dbReference type="InterPro" id="IPR050187">
    <property type="entry name" value="Lipid_Phosphate_FormReg"/>
</dbReference>
<evidence type="ECO:0000256" key="1">
    <source>
        <dbReference type="SAM" id="MobiDB-lite"/>
    </source>
</evidence>
<name>A0A6V7TW67_MELEN</name>
<dbReference type="PANTHER" id="PTHR12358:SF111">
    <property type="entry name" value="CERAMIDE KINASE, ISOFORM A"/>
    <property type="match status" value="1"/>
</dbReference>
<feature type="transmembrane region" description="Helical" evidence="2">
    <location>
        <begin position="566"/>
        <end position="584"/>
    </location>
</feature>
<proteinExistence type="predicted"/>
<sequence length="591" mass="67018">MSAENNVSESTPITQNNLNEQQNPSITIRDFDGKLHRIFLELNSLTIQLLNKKSQQTRFTATIPLESVLCIRSNRIRLRCGMPKKLPEIGADQPDLVNTCWNKTSFRHNVLYIYYAFRWNVFTWRLKEAALFFESVNDKKEWEKMLNDARNALYRPKHLLVFINPFGGKGKANGIWTDEVEPFFKLANITYELIKTERADHALETVRELDPVKWELLDGIVSVGGDGLFNEVLSSAIIRTQLQAGKNYNNEQIDMLTTPRVRFGIIGAGSANSIVSSVHGINDCPTAAIHIAIGSRCNIDVCAVYEDGNLLRFSADAISYGWLGDVLHDSERYRCLGPIRYQYSALRTSIRHPTYFGRVSFALSQEHVPNALDDDDTGSGPSNPLKIPVCTDECDLCSGKVPVDPRYPFHWQSDFTHVICCVIPCVSPFTPYGLAPYTGLNDGTMDLALIPKVSRFKNMQIMRKVAMYGARFIRSEYPDVKVFRVCRWKFTPKSLVLNPGEGETVREDESGAWNLDGEILPQPPNKSLTFRLHPRLINYFGRDSEVDLNDPSYSRCCPCFQSTKNLSLLSMMVCLFCIVGYVVIKKRTKNF</sequence>
<evidence type="ECO:0000259" key="3">
    <source>
        <dbReference type="PROSITE" id="PS50146"/>
    </source>
</evidence>
<reference evidence="4 5" key="1">
    <citation type="submission" date="2020-08" db="EMBL/GenBank/DDBJ databases">
        <authorList>
            <person name="Koutsovoulos G."/>
            <person name="Danchin GJ E."/>
        </authorList>
    </citation>
    <scope>NUCLEOTIDE SEQUENCE [LARGE SCALE GENOMIC DNA]</scope>
</reference>
<dbReference type="PANTHER" id="PTHR12358">
    <property type="entry name" value="SPHINGOSINE KINASE"/>
    <property type="match status" value="1"/>
</dbReference>
<dbReference type="OrthoDB" id="530923at2759"/>